<evidence type="ECO:0000256" key="8">
    <source>
        <dbReference type="SAM" id="Phobius"/>
    </source>
</evidence>
<feature type="transmembrane region" description="Helical" evidence="8">
    <location>
        <begin position="153"/>
        <end position="177"/>
    </location>
</feature>
<evidence type="ECO:0000256" key="6">
    <source>
        <dbReference type="ARBA" id="ARBA00022989"/>
    </source>
</evidence>
<feature type="transmembrane region" description="Helical" evidence="8">
    <location>
        <begin position="456"/>
        <end position="476"/>
    </location>
</feature>
<dbReference type="EMBL" id="JBBJUP010000003">
    <property type="protein sequence ID" value="MEJ8278285.1"/>
    <property type="molecule type" value="Genomic_DNA"/>
</dbReference>
<feature type="transmembrane region" description="Helical" evidence="8">
    <location>
        <begin position="318"/>
        <end position="339"/>
    </location>
</feature>
<organism evidence="9 10">
    <name type="scientific">Pseudonocardia spirodelae</name>
    <dbReference type="NCBI Taxonomy" id="3133431"/>
    <lineage>
        <taxon>Bacteria</taxon>
        <taxon>Bacillati</taxon>
        <taxon>Actinomycetota</taxon>
        <taxon>Actinomycetes</taxon>
        <taxon>Pseudonocardiales</taxon>
        <taxon>Pseudonocardiaceae</taxon>
        <taxon>Pseudonocardia</taxon>
    </lineage>
</organism>
<evidence type="ECO:0000313" key="10">
    <source>
        <dbReference type="Proteomes" id="UP001364211"/>
    </source>
</evidence>
<comment type="subcellular location">
    <subcellularLocation>
        <location evidence="1">Cell membrane</location>
        <topology evidence="1">Multi-pass membrane protein</topology>
    </subcellularLocation>
</comment>
<feature type="transmembrane region" description="Helical" evidence="8">
    <location>
        <begin position="482"/>
        <end position="502"/>
    </location>
</feature>
<evidence type="ECO:0000313" key="9">
    <source>
        <dbReference type="EMBL" id="MEJ8278285.1"/>
    </source>
</evidence>
<feature type="transmembrane region" description="Helical" evidence="8">
    <location>
        <begin position="391"/>
        <end position="410"/>
    </location>
</feature>
<comment type="caution">
    <text evidence="9">The sequence shown here is derived from an EMBL/GenBank/DDBJ whole genome shotgun (WGS) entry which is preliminary data.</text>
</comment>
<keyword evidence="3 8" id="KW-0812">Transmembrane</keyword>
<feature type="transmembrane region" description="Helical" evidence="8">
    <location>
        <begin position="416"/>
        <end position="436"/>
    </location>
</feature>
<keyword evidence="10" id="KW-1185">Reference proteome</keyword>
<evidence type="ECO:0000256" key="3">
    <source>
        <dbReference type="ARBA" id="ARBA00022692"/>
    </source>
</evidence>
<protein>
    <submittedName>
        <fullName evidence="9">Lipid II flippase MurJ</fullName>
    </submittedName>
</protein>
<feature type="transmembrane region" description="Helical" evidence="8">
    <location>
        <begin position="351"/>
        <end position="371"/>
    </location>
</feature>
<gene>
    <name evidence="9" type="ORF">WJX68_05020</name>
</gene>
<evidence type="ECO:0000256" key="5">
    <source>
        <dbReference type="ARBA" id="ARBA00022984"/>
    </source>
</evidence>
<feature type="transmembrane region" description="Helical" evidence="8">
    <location>
        <begin position="83"/>
        <end position="108"/>
    </location>
</feature>
<dbReference type="Pfam" id="PF03023">
    <property type="entry name" value="MurJ"/>
    <property type="match status" value="1"/>
</dbReference>
<keyword evidence="5" id="KW-0573">Peptidoglycan synthesis</keyword>
<feature type="transmembrane region" description="Helical" evidence="8">
    <location>
        <begin position="120"/>
        <end position="146"/>
    </location>
</feature>
<evidence type="ECO:0000256" key="2">
    <source>
        <dbReference type="ARBA" id="ARBA00022475"/>
    </source>
</evidence>
<keyword evidence="7 8" id="KW-0472">Membrane</keyword>
<evidence type="ECO:0000256" key="4">
    <source>
        <dbReference type="ARBA" id="ARBA00022960"/>
    </source>
</evidence>
<reference evidence="9 10" key="1">
    <citation type="submission" date="2024-03" db="EMBL/GenBank/DDBJ databases">
        <title>Draft genome sequence of Pseudonocardia sp. DW16-2.</title>
        <authorList>
            <person name="Duangmal K."/>
        </authorList>
    </citation>
    <scope>NUCLEOTIDE SEQUENCE [LARGE SCALE GENOMIC DNA]</scope>
    <source>
        <strain evidence="9 10">DW16-2</strain>
    </source>
</reference>
<dbReference type="PANTHER" id="PTHR47019:SF1">
    <property type="entry name" value="LIPID II FLIPPASE MURJ"/>
    <property type="match status" value="1"/>
</dbReference>
<proteinExistence type="predicted"/>
<feature type="transmembrane region" description="Helical" evidence="8">
    <location>
        <begin position="235"/>
        <end position="260"/>
    </location>
</feature>
<dbReference type="RefSeq" id="WP_340286436.1">
    <property type="nucleotide sequence ID" value="NZ_JBBJUP010000003.1"/>
</dbReference>
<dbReference type="Proteomes" id="UP001364211">
    <property type="component" value="Unassembled WGS sequence"/>
</dbReference>
<feature type="transmembrane region" description="Helical" evidence="8">
    <location>
        <begin position="266"/>
        <end position="285"/>
    </location>
</feature>
<keyword evidence="4" id="KW-0133">Cell shape</keyword>
<feature type="transmembrane region" description="Helical" evidence="8">
    <location>
        <begin position="43"/>
        <end position="62"/>
    </location>
</feature>
<name>A0ABU8T4G7_9PSEU</name>
<accession>A0ABU8T4G7</accession>
<dbReference type="PANTHER" id="PTHR47019">
    <property type="entry name" value="LIPID II FLIPPASE MURJ"/>
    <property type="match status" value="1"/>
</dbReference>
<evidence type="ECO:0000256" key="1">
    <source>
        <dbReference type="ARBA" id="ARBA00004651"/>
    </source>
</evidence>
<keyword evidence="6 8" id="KW-1133">Transmembrane helix</keyword>
<feature type="transmembrane region" description="Helical" evidence="8">
    <location>
        <begin position="12"/>
        <end position="31"/>
    </location>
</feature>
<feature type="transmembrane region" description="Helical" evidence="8">
    <location>
        <begin position="189"/>
        <end position="214"/>
    </location>
</feature>
<sequence length="512" mass="49574">MTVSAWTLLSRASGLLRVVATGAVLGPTFFANTFLATNVVPNVVYSAVAGPVLGLVAVPAVLGALAERGEHGARRLVRSATTVLLAASAAVAVALVVASPVLAAALTAGVPDAGRGRAQLLTALLVLVVAPQVVLYTVAALGAAVLQARGRFALAAAAPALENTGMVVVLGTAAVAYPPGLEVGEVPLGLVVLLGAGATASVGLHAAVQAVGAWRAGLPLRPLARPREVEGTGPFVARMRAAVPVAALPASAYLVLVVLASTVAGGALVLQIAWSVYAFGAALGARAVTTAVQPRLAAAAAAGDGPGFVAAWHRALSLTLLAALPAGCALAVLAVPVAGQLSAGALATGTHVAVLAAVVGVFAVAQVPAGLHEIGRQALFARLDVRGARRIGLLQAVTSVVCGCGTLLVPAGGARLIGIAVAVLVADGAAATAVLARLRAALRPARIADRAGTVTALLAAAAVLPVAAGGALLAGGGRAHDLAVLAGAGLLGAVLVVGVPVVRAGAAVGAAR</sequence>
<dbReference type="InterPro" id="IPR004268">
    <property type="entry name" value="MurJ"/>
</dbReference>
<dbReference type="PRINTS" id="PR01806">
    <property type="entry name" value="VIRFACTRMVIN"/>
</dbReference>
<keyword evidence="2" id="KW-1003">Cell membrane</keyword>
<evidence type="ECO:0000256" key="7">
    <source>
        <dbReference type="ARBA" id="ARBA00023136"/>
    </source>
</evidence>
<dbReference type="InterPro" id="IPR051050">
    <property type="entry name" value="Lipid_II_flippase_MurJ/MviN"/>
</dbReference>